<dbReference type="EMBL" id="JAWWNJ010000029">
    <property type="protein sequence ID" value="KAK7027718.1"/>
    <property type="molecule type" value="Genomic_DNA"/>
</dbReference>
<keyword evidence="3" id="KW-1185">Reference proteome</keyword>
<dbReference type="AlphaFoldDB" id="A0AAW0BMC4"/>
<accession>A0AAW0BMC4</accession>
<evidence type="ECO:0000313" key="2">
    <source>
        <dbReference type="EMBL" id="KAK7027718.1"/>
    </source>
</evidence>
<protein>
    <submittedName>
        <fullName evidence="2">Uncharacterized protein</fullName>
    </submittedName>
</protein>
<name>A0AAW0BMC4_9AGAR</name>
<evidence type="ECO:0000256" key="1">
    <source>
        <dbReference type="SAM" id="MobiDB-lite"/>
    </source>
</evidence>
<feature type="region of interest" description="Disordered" evidence="1">
    <location>
        <begin position="79"/>
        <end position="98"/>
    </location>
</feature>
<sequence length="210" mass="23205">MNVFQKLCQVLDIRRIPTVSAGVYKVVVGGLNTFKNAHARHAIIVGGVAEEGIIDCLRAVMLGLGTVGVGGGQSHAKFHENNTDQNWDHERKGPDACGGAIGGPHHVAAFINVFTGHGMTQNKCLVHRMYCFRAVVGRNSTRLMKPRDSRGIELQKKTNSPPNWTNVVKRFPKNTRRPFQGPNPVKYGTRGFAMLSECERYKLQLGREDV</sequence>
<proteinExistence type="predicted"/>
<reference evidence="2 3" key="1">
    <citation type="journal article" date="2024" name="J Genomics">
        <title>Draft genome sequencing and assembly of Favolaschia claudopus CIRM-BRFM 2984 isolated from oak limbs.</title>
        <authorList>
            <person name="Navarro D."/>
            <person name="Drula E."/>
            <person name="Chaduli D."/>
            <person name="Cazenave R."/>
            <person name="Ahrendt S."/>
            <person name="Wang J."/>
            <person name="Lipzen A."/>
            <person name="Daum C."/>
            <person name="Barry K."/>
            <person name="Grigoriev I.V."/>
            <person name="Favel A."/>
            <person name="Rosso M.N."/>
            <person name="Martin F."/>
        </authorList>
    </citation>
    <scope>NUCLEOTIDE SEQUENCE [LARGE SCALE GENOMIC DNA]</scope>
    <source>
        <strain evidence="2 3">CIRM-BRFM 2984</strain>
    </source>
</reference>
<gene>
    <name evidence="2" type="ORF">R3P38DRAFT_2776785</name>
</gene>
<comment type="caution">
    <text evidence="2">The sequence shown here is derived from an EMBL/GenBank/DDBJ whole genome shotgun (WGS) entry which is preliminary data.</text>
</comment>
<organism evidence="2 3">
    <name type="scientific">Favolaschia claudopus</name>
    <dbReference type="NCBI Taxonomy" id="2862362"/>
    <lineage>
        <taxon>Eukaryota</taxon>
        <taxon>Fungi</taxon>
        <taxon>Dikarya</taxon>
        <taxon>Basidiomycota</taxon>
        <taxon>Agaricomycotina</taxon>
        <taxon>Agaricomycetes</taxon>
        <taxon>Agaricomycetidae</taxon>
        <taxon>Agaricales</taxon>
        <taxon>Marasmiineae</taxon>
        <taxon>Mycenaceae</taxon>
        <taxon>Favolaschia</taxon>
    </lineage>
</organism>
<dbReference type="Proteomes" id="UP001362999">
    <property type="component" value="Unassembled WGS sequence"/>
</dbReference>
<evidence type="ECO:0000313" key="3">
    <source>
        <dbReference type="Proteomes" id="UP001362999"/>
    </source>
</evidence>
<feature type="compositionally biased region" description="Basic and acidic residues" evidence="1">
    <location>
        <begin position="79"/>
        <end position="94"/>
    </location>
</feature>